<dbReference type="Proteomes" id="UP000321039">
    <property type="component" value="Unassembled WGS sequence"/>
</dbReference>
<dbReference type="NCBIfam" id="TIGR02443">
    <property type="entry name" value="YheV family putative zinc ribbon protein"/>
    <property type="match status" value="1"/>
</dbReference>
<dbReference type="AlphaFoldDB" id="A0A5C8ZYZ6"/>
<gene>
    <name evidence="2" type="ORF">FV139_08635</name>
</gene>
<protein>
    <submittedName>
        <fullName evidence="2">YheV family putative metal-binding protein</fullName>
    </submittedName>
</protein>
<keyword evidence="3" id="KW-1185">Reference proteome</keyword>
<dbReference type="Pfam" id="PF09526">
    <property type="entry name" value="DUF2387"/>
    <property type="match status" value="1"/>
</dbReference>
<reference evidence="2 3" key="1">
    <citation type="submission" date="2019-08" db="EMBL/GenBank/DDBJ databases">
        <title>Parahaliea maris sp. nov., isolated from the surface seawater.</title>
        <authorList>
            <person name="Liu Y."/>
        </authorList>
    </citation>
    <scope>NUCLEOTIDE SEQUENCE [LARGE SCALE GENOMIC DNA]</scope>
    <source>
        <strain evidence="2 3">HSLHS9</strain>
    </source>
</reference>
<feature type="compositionally biased region" description="Basic and acidic residues" evidence="1">
    <location>
        <begin position="69"/>
        <end position="97"/>
    </location>
</feature>
<feature type="region of interest" description="Disordered" evidence="1">
    <location>
        <begin position="40"/>
        <end position="97"/>
    </location>
</feature>
<proteinExistence type="predicted"/>
<accession>A0A5C8ZYZ6</accession>
<evidence type="ECO:0000313" key="2">
    <source>
        <dbReference type="EMBL" id="TXS93698.1"/>
    </source>
</evidence>
<comment type="caution">
    <text evidence="2">The sequence shown here is derived from an EMBL/GenBank/DDBJ whole genome shotgun (WGS) entry which is preliminary data.</text>
</comment>
<evidence type="ECO:0000313" key="3">
    <source>
        <dbReference type="Proteomes" id="UP000321039"/>
    </source>
</evidence>
<dbReference type="InterPro" id="IPR012658">
    <property type="entry name" value="YheV"/>
</dbReference>
<sequence>MSNSHRRRFIAGAVCPRCSAMDTIVVDTRTDQRECVSCGFSEARPDAGPTRSDAVPPQEPRTRVNRPVRRSDAPTEAVRLVDPRQDDRADPESDNHH</sequence>
<dbReference type="EMBL" id="VRZA01000003">
    <property type="protein sequence ID" value="TXS93698.1"/>
    <property type="molecule type" value="Genomic_DNA"/>
</dbReference>
<evidence type="ECO:0000256" key="1">
    <source>
        <dbReference type="SAM" id="MobiDB-lite"/>
    </source>
</evidence>
<name>A0A5C8ZYZ6_9GAMM</name>
<dbReference type="RefSeq" id="WP_148068042.1">
    <property type="nucleotide sequence ID" value="NZ_VRZA01000003.1"/>
</dbReference>
<organism evidence="2 3">
    <name type="scientific">Parahaliea maris</name>
    <dbReference type="NCBI Taxonomy" id="2716870"/>
    <lineage>
        <taxon>Bacteria</taxon>
        <taxon>Pseudomonadati</taxon>
        <taxon>Pseudomonadota</taxon>
        <taxon>Gammaproteobacteria</taxon>
        <taxon>Cellvibrionales</taxon>
        <taxon>Halieaceae</taxon>
        <taxon>Parahaliea</taxon>
    </lineage>
</organism>